<feature type="transmembrane region" description="Helical" evidence="1">
    <location>
        <begin position="46"/>
        <end position="65"/>
    </location>
</feature>
<dbReference type="EMBL" id="JAFEUM010000002">
    <property type="protein sequence ID" value="MBM7036385.1"/>
    <property type="molecule type" value="Genomic_DNA"/>
</dbReference>
<keyword evidence="3" id="KW-1185">Reference proteome</keyword>
<dbReference type="PIRSF" id="PIRSF005610">
    <property type="entry name" value="SirB"/>
    <property type="match status" value="1"/>
</dbReference>
<evidence type="ECO:0000256" key="1">
    <source>
        <dbReference type="SAM" id="Phobius"/>
    </source>
</evidence>
<accession>A0ABS2HFS2</accession>
<dbReference type="InterPro" id="IPR007360">
    <property type="entry name" value="SirB"/>
</dbReference>
<feature type="transmembrane region" description="Helical" evidence="1">
    <location>
        <begin position="77"/>
        <end position="95"/>
    </location>
</feature>
<dbReference type="PANTHER" id="PTHR39594">
    <property type="entry name" value="PROTEIN YCHQ"/>
    <property type="match status" value="1"/>
</dbReference>
<protein>
    <submittedName>
        <fullName evidence="2">SirB2 family protein</fullName>
    </submittedName>
</protein>
<proteinExistence type="predicted"/>
<comment type="caution">
    <text evidence="2">The sequence shown here is derived from an EMBL/GenBank/DDBJ whole genome shotgun (WGS) entry which is preliminary data.</text>
</comment>
<evidence type="ECO:0000313" key="2">
    <source>
        <dbReference type="EMBL" id="MBM7036385.1"/>
    </source>
</evidence>
<dbReference type="RefSeq" id="WP_205157950.1">
    <property type="nucleotide sequence ID" value="NZ_JAFEUM010000002.1"/>
</dbReference>
<keyword evidence="1" id="KW-0472">Membrane</keyword>
<gene>
    <name evidence="2" type="ORF">JQC93_08150</name>
</gene>
<feature type="transmembrane region" description="Helical" evidence="1">
    <location>
        <begin position="101"/>
        <end position="119"/>
    </location>
</feature>
<organism evidence="2 3">
    <name type="scientific">Vibrio ulleungensis</name>
    <dbReference type="NCBI Taxonomy" id="2807619"/>
    <lineage>
        <taxon>Bacteria</taxon>
        <taxon>Pseudomonadati</taxon>
        <taxon>Pseudomonadota</taxon>
        <taxon>Gammaproteobacteria</taxon>
        <taxon>Vibrionales</taxon>
        <taxon>Vibrionaceae</taxon>
        <taxon>Vibrio</taxon>
    </lineage>
</organism>
<reference evidence="2 3" key="1">
    <citation type="submission" date="2021-02" db="EMBL/GenBank/DDBJ databases">
        <authorList>
            <person name="Park J.-S."/>
        </authorList>
    </citation>
    <scope>NUCLEOTIDE SEQUENCE [LARGE SCALE GENOMIC DNA]</scope>
    <source>
        <strain evidence="2 3">188UL20-2</strain>
    </source>
</reference>
<sequence length="126" mass="14034">MYFAAKHAHLFFILLSVTLFVIQYVLKVRKSPLLEHRFFKIVPHAVNGALIVSGLMMLAVTGYMPFTEGGAWLTEKLTCVLAYIALGVFTMKIAANEGLRAFAFFGALGWLIMAANVTISKTPMWF</sequence>
<dbReference type="Pfam" id="PF04247">
    <property type="entry name" value="SirB"/>
    <property type="match status" value="1"/>
</dbReference>
<dbReference type="PANTHER" id="PTHR39594:SF1">
    <property type="entry name" value="PROTEIN YCHQ"/>
    <property type="match status" value="1"/>
</dbReference>
<name>A0ABS2HFS2_9VIBR</name>
<dbReference type="Proteomes" id="UP000809621">
    <property type="component" value="Unassembled WGS sequence"/>
</dbReference>
<keyword evidence="1" id="KW-0812">Transmembrane</keyword>
<feature type="transmembrane region" description="Helical" evidence="1">
    <location>
        <begin position="7"/>
        <end position="26"/>
    </location>
</feature>
<evidence type="ECO:0000313" key="3">
    <source>
        <dbReference type="Proteomes" id="UP000809621"/>
    </source>
</evidence>
<keyword evidence="1" id="KW-1133">Transmembrane helix</keyword>